<evidence type="ECO:0000256" key="2">
    <source>
        <dbReference type="SAM" id="Phobius"/>
    </source>
</evidence>
<comment type="caution">
    <text evidence="5">The sequence shown here is derived from an EMBL/GenBank/DDBJ whole genome shotgun (WGS) entry which is preliminary data.</text>
</comment>
<dbReference type="InterPro" id="IPR008965">
    <property type="entry name" value="CBM2/CBM3_carb-bd_dom_sf"/>
</dbReference>
<reference evidence="6 7" key="1">
    <citation type="journal article" date="2020" name="Cell Host Microbe">
        <title>Functional and Genomic Variation between Human-Derived Isolates of Lachnospiraceae Reveals Inter- and Intra-Species Diversity.</title>
        <authorList>
            <person name="Sorbara M.T."/>
            <person name="Littmann E.R."/>
            <person name="Fontana E."/>
            <person name="Moody T.U."/>
            <person name="Kohout C.E."/>
            <person name="Gjonbalaj M."/>
            <person name="Eaton V."/>
            <person name="Seok R."/>
            <person name="Leiner I.M."/>
            <person name="Pamer E.G."/>
        </authorList>
    </citation>
    <scope>NUCLEOTIDE SEQUENCE [LARGE SCALE GENOMIC DNA]</scope>
    <source>
        <strain evidence="5 6">MSK.17.11</strain>
        <strain evidence="4 7">MSK.17.38</strain>
    </source>
</reference>
<dbReference type="EMBL" id="JAAITX010000002">
    <property type="protein sequence ID" value="NVH57802.1"/>
    <property type="molecule type" value="Genomic_DNA"/>
</dbReference>
<feature type="compositionally biased region" description="Low complexity" evidence="1">
    <location>
        <begin position="154"/>
        <end position="164"/>
    </location>
</feature>
<feature type="signal peptide" evidence="3">
    <location>
        <begin position="1"/>
        <end position="27"/>
    </location>
</feature>
<dbReference type="Proteomes" id="UP000528555">
    <property type="component" value="Unassembled WGS sequence"/>
</dbReference>
<evidence type="ECO:0000313" key="5">
    <source>
        <dbReference type="EMBL" id="NVH57802.1"/>
    </source>
</evidence>
<keyword evidence="6" id="KW-1185">Reference proteome</keyword>
<dbReference type="EMBL" id="JAAIUO010000002">
    <property type="protein sequence ID" value="NSK14111.1"/>
    <property type="molecule type" value="Genomic_DNA"/>
</dbReference>
<organism evidence="5 6">
    <name type="scientific">Dorea phocaeensis</name>
    <dbReference type="NCBI Taxonomy" id="2040291"/>
    <lineage>
        <taxon>Bacteria</taxon>
        <taxon>Bacillati</taxon>
        <taxon>Bacillota</taxon>
        <taxon>Clostridia</taxon>
        <taxon>Lachnospirales</taxon>
        <taxon>Lachnospiraceae</taxon>
        <taxon>Dorea</taxon>
    </lineage>
</organism>
<feature type="region of interest" description="Disordered" evidence="1">
    <location>
        <begin position="134"/>
        <end position="166"/>
    </location>
</feature>
<evidence type="ECO:0008006" key="8">
    <source>
        <dbReference type="Google" id="ProtNLM"/>
    </source>
</evidence>
<accession>A0A850HI40</accession>
<dbReference type="AlphaFoldDB" id="A0A850HI40"/>
<dbReference type="Proteomes" id="UP000701680">
    <property type="component" value="Unassembled WGS sequence"/>
</dbReference>
<evidence type="ECO:0000313" key="7">
    <source>
        <dbReference type="Proteomes" id="UP000701680"/>
    </source>
</evidence>
<feature type="compositionally biased region" description="Basic and acidic residues" evidence="1">
    <location>
        <begin position="401"/>
        <end position="414"/>
    </location>
</feature>
<evidence type="ECO:0000256" key="1">
    <source>
        <dbReference type="SAM" id="MobiDB-lite"/>
    </source>
</evidence>
<feature type="chain" id="PRO_5032612501" description="Cohesin domain-containing protein" evidence="3">
    <location>
        <begin position="28"/>
        <end position="502"/>
    </location>
</feature>
<proteinExistence type="predicted"/>
<feature type="region of interest" description="Disordered" evidence="1">
    <location>
        <begin position="443"/>
        <end position="467"/>
    </location>
</feature>
<evidence type="ECO:0000256" key="3">
    <source>
        <dbReference type="SAM" id="SignalP"/>
    </source>
</evidence>
<keyword evidence="2" id="KW-0812">Transmembrane</keyword>
<sequence length="502" mass="54609">MKRMKKVLAALVMACMLCPALSMVAYAAPAELRFTDPSTTVGAEVEVTAKLSAQANVQSFEATLTYDSSMLKFQSGDQATGGDGTITLTGNGSGSSMEFVLKFQALAEGTTKIEVSNVKGTDTSPTAMQITKGSSAVTIGPGDPSLITEEPAEGETPAASGEGPQVEVDGVSYTISGGFSDALIPEGFVRGEVTFEGTTCEVITQEASGESAMYLAPAAGGDADFFMYNSDKGTFAPFEEVEIAQGRYLIMLRDDGSVKVPKEYQETTLTLNGKEFTAWQNTENADYYMVYALNADGKKALYQYDTVDKTYQRYNKAAASAKTAEEDTSSPKGIWGKVLGFVEDFLDIVVILAGIVLLVLVIVLIVVAVKLRHRNLELDDLYDEYGIDLEEEETQAPNQGRADKKAGGAKDKPAVRTPVETTSISLDGEDDFEAFDDYDEEFDDYEDDFDDYDDYEAEGYDYDDEPEDLIDDLDDLLSSQPNKKRGHMEEDDTFKVDFIDID</sequence>
<keyword evidence="3" id="KW-0732">Signal</keyword>
<protein>
    <recommendedName>
        <fullName evidence="8">Cohesin domain-containing protein</fullName>
    </recommendedName>
</protein>
<dbReference type="RefSeq" id="WP_173814420.1">
    <property type="nucleotide sequence ID" value="NZ_JAAITX010000002.1"/>
</dbReference>
<evidence type="ECO:0000313" key="6">
    <source>
        <dbReference type="Proteomes" id="UP000528555"/>
    </source>
</evidence>
<keyword evidence="2" id="KW-1133">Transmembrane helix</keyword>
<dbReference type="SUPFAM" id="SSF49384">
    <property type="entry name" value="Carbohydrate-binding domain"/>
    <property type="match status" value="1"/>
</dbReference>
<feature type="region of interest" description="Disordered" evidence="1">
    <location>
        <begin position="392"/>
        <end position="416"/>
    </location>
</feature>
<dbReference type="Gene3D" id="2.60.40.680">
    <property type="match status" value="1"/>
</dbReference>
<dbReference type="GO" id="GO:0030246">
    <property type="term" value="F:carbohydrate binding"/>
    <property type="evidence" value="ECO:0007669"/>
    <property type="project" value="InterPro"/>
</dbReference>
<reference evidence="5" key="2">
    <citation type="submission" date="2020-02" db="EMBL/GenBank/DDBJ databases">
        <authorList>
            <person name="Littmann E."/>
            <person name="Sorbara M."/>
        </authorList>
    </citation>
    <scope>NUCLEOTIDE SEQUENCE</scope>
    <source>
        <strain evidence="5">MSK.17.11</strain>
        <strain evidence="4">MSK.17.38</strain>
    </source>
</reference>
<name>A0A850HI40_9FIRM</name>
<feature type="transmembrane region" description="Helical" evidence="2">
    <location>
        <begin position="348"/>
        <end position="369"/>
    </location>
</feature>
<dbReference type="CDD" id="cd08547">
    <property type="entry name" value="Type_II_cohesin"/>
    <property type="match status" value="1"/>
</dbReference>
<keyword evidence="2" id="KW-0472">Membrane</keyword>
<evidence type="ECO:0000313" key="4">
    <source>
        <dbReference type="EMBL" id="NSK14111.1"/>
    </source>
</evidence>
<gene>
    <name evidence="5" type="ORF">G5A66_03855</name>
    <name evidence="4" type="ORF">G5A75_04345</name>
</gene>